<sequence length="662" mass="72725">MVSKVVPLTMDRTQSLFINAAVPNSATGPSFWPPARCGFARKPNRSSRHVFSRPDVLPLLRVRQTHLGCRACGRGRAVYLSANAAQSESAGTPKVSLSPWPLDQTLKVKGAEDGESSDGGTPAVHSVASAIVDGSPSPLEWCYSCDDSEDGTTRTSPQYVDVLDYDGRPMKDDLRARCPPLKLKHPYAVNTQFVNTFRMSLPYLNLFRGSTFVIHVPFDFVRSGVAFARMMKDVALMASVGVRIVLVLGADQEAARVLMEEQGRSLVFQGHVQHAGDAHDINHARNSLGEGHYATPRDALPLVKQLAGKILFDTNAALVAGFSSAPLKKRINVISGNFYSAQPLGVLNGHDFGSSGFVRRLDEPSLRKRLENNDVVVLTNVGFSPSGEVFNCDSRRVARTVAVELRASKLVFFTGSEMLFDSARNIIVENMPAKAMAMVLESRSGAYVPSHLRGYLEEATRAVQKGVQRAHLLDKKEDGSLVLEVFHRDGVGLMITGDVYEGIRPARRSDLPGIIGVLEPLEAKGVLVKRPREQLEAELDRWVVVERDGMINGVAALKSFPDDPHTLELGPLAIHENYRSGGKGNALLSYMERTALSKGARRIFILSTVSFEWFLERGFHEGTVDQLPRSKAEGYNTGRRSKIYFKPLTNVKSIDSEDMLRL</sequence>
<dbReference type="InterPro" id="IPR036393">
    <property type="entry name" value="AceGlu_kinase-like_sf"/>
</dbReference>
<keyword evidence="9" id="KW-1185">Reference proteome</keyword>
<dbReference type="InterPro" id="IPR010167">
    <property type="entry name" value="NH2A_AcTrfase"/>
</dbReference>
<evidence type="ECO:0000256" key="5">
    <source>
        <dbReference type="ARBA" id="ARBA00023315"/>
    </source>
</evidence>
<dbReference type="HAMAP" id="MF_01105">
    <property type="entry name" value="N_acetyl_glu_synth"/>
    <property type="match status" value="1"/>
</dbReference>
<dbReference type="GO" id="GO:0006526">
    <property type="term" value="P:L-arginine biosynthetic process"/>
    <property type="evidence" value="ECO:0007669"/>
    <property type="project" value="UniProtKB-UniPathway"/>
</dbReference>
<dbReference type="UniPathway" id="UPA00068">
    <property type="reaction ID" value="UER00106"/>
</dbReference>
<dbReference type="Gene3D" id="3.40.1160.10">
    <property type="entry name" value="Acetylglutamate kinase-like"/>
    <property type="match status" value="1"/>
</dbReference>
<reference evidence="9" key="1">
    <citation type="journal article" date="2019" name="Nat. Commun.">
        <title>Expansion of phycobilisome linker gene families in mesophilic red algae.</title>
        <authorList>
            <person name="Lee J."/>
            <person name="Kim D."/>
            <person name="Bhattacharya D."/>
            <person name="Yoon H.S."/>
        </authorList>
    </citation>
    <scope>NUCLEOTIDE SEQUENCE [LARGE SCALE GENOMIC DNA]</scope>
    <source>
        <strain evidence="9">CCMP 1328</strain>
    </source>
</reference>
<evidence type="ECO:0000256" key="3">
    <source>
        <dbReference type="ARBA" id="ARBA00012697"/>
    </source>
</evidence>
<dbReference type="OMA" id="RWHEICD"/>
<organism evidence="8 9">
    <name type="scientific">Porphyridium purpureum</name>
    <name type="common">Red alga</name>
    <name type="synonym">Porphyridium cruentum</name>
    <dbReference type="NCBI Taxonomy" id="35688"/>
    <lineage>
        <taxon>Eukaryota</taxon>
        <taxon>Rhodophyta</taxon>
        <taxon>Bangiophyceae</taxon>
        <taxon>Porphyridiales</taxon>
        <taxon>Porphyridiaceae</taxon>
        <taxon>Porphyridium</taxon>
    </lineage>
</organism>
<dbReference type="InterPro" id="IPR001048">
    <property type="entry name" value="Asp/Glu/Uridylate_kinase"/>
</dbReference>
<dbReference type="Pfam" id="PF00583">
    <property type="entry name" value="Acetyltransf_1"/>
    <property type="match status" value="1"/>
</dbReference>
<dbReference type="AlphaFoldDB" id="A0A5J4Z5V4"/>
<dbReference type="Gene3D" id="3.40.630.30">
    <property type="match status" value="1"/>
</dbReference>
<dbReference type="Pfam" id="PF00696">
    <property type="entry name" value="AA_kinase"/>
    <property type="match status" value="1"/>
</dbReference>
<dbReference type="OrthoDB" id="438291at2759"/>
<dbReference type="InterPro" id="IPR016181">
    <property type="entry name" value="Acyl_CoA_acyltransferase"/>
</dbReference>
<evidence type="ECO:0000256" key="1">
    <source>
        <dbReference type="ARBA" id="ARBA00004925"/>
    </source>
</evidence>
<dbReference type="SUPFAM" id="SSF55729">
    <property type="entry name" value="Acyl-CoA N-acyltransferases (Nat)"/>
    <property type="match status" value="1"/>
</dbReference>
<dbReference type="PANTHER" id="PTHR30602">
    <property type="entry name" value="AMINO-ACID ACETYLTRANSFERASE"/>
    <property type="match status" value="1"/>
</dbReference>
<name>A0A5J4Z5V4_PORPP</name>
<dbReference type="Proteomes" id="UP000324585">
    <property type="component" value="Unassembled WGS sequence"/>
</dbReference>
<dbReference type="NCBIfam" id="TIGR01890">
    <property type="entry name" value="N-Ac-Glu-synth"/>
    <property type="match status" value="1"/>
</dbReference>
<comment type="pathway">
    <text evidence="1">Amino-acid biosynthesis; L-arginine biosynthesis; N(2)-acetyl-L-ornithine from L-glutamate: step 1/4.</text>
</comment>
<keyword evidence="4 8" id="KW-0808">Transferase</keyword>
<dbReference type="NCBIfam" id="NF003641">
    <property type="entry name" value="PRK05279.1"/>
    <property type="match status" value="1"/>
</dbReference>
<keyword evidence="5" id="KW-0012">Acyltransferase</keyword>
<evidence type="ECO:0000313" key="9">
    <source>
        <dbReference type="Proteomes" id="UP000324585"/>
    </source>
</evidence>
<dbReference type="GO" id="GO:0005737">
    <property type="term" value="C:cytoplasm"/>
    <property type="evidence" value="ECO:0007669"/>
    <property type="project" value="InterPro"/>
</dbReference>
<dbReference type="InterPro" id="IPR000182">
    <property type="entry name" value="GNAT_dom"/>
</dbReference>
<evidence type="ECO:0000313" key="8">
    <source>
        <dbReference type="EMBL" id="KAA8499241.1"/>
    </source>
</evidence>
<evidence type="ECO:0000256" key="6">
    <source>
        <dbReference type="ARBA" id="ARBA00048372"/>
    </source>
</evidence>
<evidence type="ECO:0000256" key="2">
    <source>
        <dbReference type="ARBA" id="ARBA00009145"/>
    </source>
</evidence>
<comment type="similarity">
    <text evidence="2">Belongs to the acetyltransferase family. ArgA subfamily.</text>
</comment>
<evidence type="ECO:0000259" key="7">
    <source>
        <dbReference type="PROSITE" id="PS51186"/>
    </source>
</evidence>
<dbReference type="GO" id="GO:0004042">
    <property type="term" value="F:L-glutamate N-acetyltransferase activity"/>
    <property type="evidence" value="ECO:0007669"/>
    <property type="project" value="InterPro"/>
</dbReference>
<proteinExistence type="inferred from homology"/>
<comment type="caution">
    <text evidence="8">The sequence shown here is derived from an EMBL/GenBank/DDBJ whole genome shotgun (WGS) entry which is preliminary data.</text>
</comment>
<dbReference type="PANTHER" id="PTHR30602:SF12">
    <property type="entry name" value="AMINO-ACID ACETYLTRANSFERASE NAGS1, CHLOROPLASTIC-RELATED"/>
    <property type="match status" value="1"/>
</dbReference>
<dbReference type="EC" id="2.3.1.1" evidence="3"/>
<feature type="domain" description="N-acetyltransferase" evidence="7">
    <location>
        <begin position="501"/>
        <end position="649"/>
    </location>
</feature>
<accession>A0A5J4Z5V4</accession>
<dbReference type="SUPFAM" id="SSF53633">
    <property type="entry name" value="Carbamate kinase-like"/>
    <property type="match status" value="1"/>
</dbReference>
<gene>
    <name evidence="8" type="ORF">FVE85_6826</name>
</gene>
<evidence type="ECO:0000256" key="4">
    <source>
        <dbReference type="ARBA" id="ARBA00022679"/>
    </source>
</evidence>
<dbReference type="PROSITE" id="PS51186">
    <property type="entry name" value="GNAT"/>
    <property type="match status" value="1"/>
</dbReference>
<protein>
    <recommendedName>
        <fullName evidence="3">amino-acid N-acetyltransferase</fullName>
        <ecNumber evidence="3">2.3.1.1</ecNumber>
    </recommendedName>
</protein>
<dbReference type="EMBL" id="VRMN01000001">
    <property type="protein sequence ID" value="KAA8499241.1"/>
    <property type="molecule type" value="Genomic_DNA"/>
</dbReference>
<dbReference type="CDD" id="cd04301">
    <property type="entry name" value="NAT_SF"/>
    <property type="match status" value="1"/>
</dbReference>
<comment type="catalytic activity">
    <reaction evidence="6">
        <text>L-glutamate + acetyl-CoA = N-acetyl-L-glutamate + CoA + H(+)</text>
        <dbReference type="Rhea" id="RHEA:24292"/>
        <dbReference type="ChEBI" id="CHEBI:15378"/>
        <dbReference type="ChEBI" id="CHEBI:29985"/>
        <dbReference type="ChEBI" id="CHEBI:44337"/>
        <dbReference type="ChEBI" id="CHEBI:57287"/>
        <dbReference type="ChEBI" id="CHEBI:57288"/>
        <dbReference type="EC" id="2.3.1.1"/>
    </reaction>
</comment>